<dbReference type="OMA" id="GRHHPEP"/>
<evidence type="ECO:0000313" key="3">
    <source>
        <dbReference type="Proteomes" id="UP000694409"/>
    </source>
</evidence>
<name>A0A8C9KSN6_SERCA</name>
<dbReference type="GeneTree" id="ENSGT00390000005673"/>
<dbReference type="Proteomes" id="UP000694409">
    <property type="component" value="Unassembled WGS sequence"/>
</dbReference>
<protein>
    <submittedName>
        <fullName evidence="2">Uncharacterized protein</fullName>
    </submittedName>
</protein>
<accession>A0A8C9KSN6</accession>
<proteinExistence type="predicted"/>
<feature type="region of interest" description="Disordered" evidence="1">
    <location>
        <begin position="164"/>
        <end position="188"/>
    </location>
</feature>
<dbReference type="AlphaFoldDB" id="A0A8C9KSN6"/>
<keyword evidence="3" id="KW-1185">Reference proteome</keyword>
<sequence>MWMSRIYAETITHGYFQHFFHKHLETIDLLIIWHHPKSLQVLPGVLLFRKAFHTLQFGTKKLQEQARRGEDMSTEHFHVGGRQAVNLGCFSDSEVNSLGLLIEGDVEHGIFLCFRKLYLLLLQGLNQGLNLDIAEDFAISVNKAVALAVLLGWDLPTKHGPQHGVWKASQSGQRGGIKFSSNIERDRF</sequence>
<reference evidence="2" key="2">
    <citation type="submission" date="2025-09" db="UniProtKB">
        <authorList>
            <consortium name="Ensembl"/>
        </authorList>
    </citation>
    <scope>IDENTIFICATION</scope>
</reference>
<dbReference type="Ensembl" id="ENSSCAT00000001701.1">
    <property type="protein sequence ID" value="ENSSCAP00000001483.1"/>
    <property type="gene ID" value="ENSSCAG00000001238.1"/>
</dbReference>
<organism evidence="2 3">
    <name type="scientific">Serinus canaria</name>
    <name type="common">Island canary</name>
    <name type="synonym">Fringilla canaria</name>
    <dbReference type="NCBI Taxonomy" id="9135"/>
    <lineage>
        <taxon>Eukaryota</taxon>
        <taxon>Metazoa</taxon>
        <taxon>Chordata</taxon>
        <taxon>Craniata</taxon>
        <taxon>Vertebrata</taxon>
        <taxon>Euteleostomi</taxon>
        <taxon>Archelosauria</taxon>
        <taxon>Archosauria</taxon>
        <taxon>Dinosauria</taxon>
        <taxon>Saurischia</taxon>
        <taxon>Theropoda</taxon>
        <taxon>Coelurosauria</taxon>
        <taxon>Aves</taxon>
        <taxon>Neognathae</taxon>
        <taxon>Neoaves</taxon>
        <taxon>Telluraves</taxon>
        <taxon>Australaves</taxon>
        <taxon>Passeriformes</taxon>
        <taxon>Passeroidea</taxon>
        <taxon>Fringillidae</taxon>
        <taxon>Carduelinae</taxon>
        <taxon>Serinus</taxon>
    </lineage>
</organism>
<reference evidence="2" key="1">
    <citation type="submission" date="2025-08" db="UniProtKB">
        <authorList>
            <consortium name="Ensembl"/>
        </authorList>
    </citation>
    <scope>IDENTIFICATION</scope>
</reference>
<evidence type="ECO:0000313" key="2">
    <source>
        <dbReference type="Ensembl" id="ENSSCAP00000001483.1"/>
    </source>
</evidence>
<evidence type="ECO:0000256" key="1">
    <source>
        <dbReference type="SAM" id="MobiDB-lite"/>
    </source>
</evidence>